<dbReference type="InterPro" id="IPR016185">
    <property type="entry name" value="PreATP-grasp_dom_sf"/>
</dbReference>
<comment type="similarity">
    <text evidence="2 12">Belongs to the D-alanine--D-alanine ligase family.</text>
</comment>
<evidence type="ECO:0000256" key="2">
    <source>
        <dbReference type="ARBA" id="ARBA00010871"/>
    </source>
</evidence>
<feature type="binding site" evidence="15">
    <location>
        <position position="317"/>
    </location>
    <ligand>
        <name>Mg(2+)</name>
        <dbReference type="ChEBI" id="CHEBI:18420"/>
        <label>1</label>
    </ligand>
</feature>
<keyword evidence="5 14" id="KW-0547">Nucleotide-binding</keyword>
<dbReference type="EC" id="6.3.2.4" evidence="12"/>
<feature type="binding site" evidence="14">
    <location>
        <begin position="192"/>
        <end position="194"/>
    </location>
    <ligand>
        <name>ATP</name>
        <dbReference type="ChEBI" id="CHEBI:30616"/>
    </ligand>
</feature>
<keyword evidence="9 12" id="KW-0573">Peptidoglycan synthesis</keyword>
<dbReference type="InterPro" id="IPR011127">
    <property type="entry name" value="Dala_Dala_lig_N"/>
</dbReference>
<dbReference type="GO" id="GO:0008716">
    <property type="term" value="F:D-alanine-D-alanine ligase activity"/>
    <property type="evidence" value="ECO:0007669"/>
    <property type="project" value="UniProtKB-UniRule"/>
</dbReference>
<evidence type="ECO:0000256" key="14">
    <source>
        <dbReference type="PIRSR" id="PIRSR039102-2"/>
    </source>
</evidence>
<evidence type="ECO:0000256" key="16">
    <source>
        <dbReference type="PROSITE-ProRule" id="PRU00409"/>
    </source>
</evidence>
<keyword evidence="12" id="KW-0963">Cytoplasm</keyword>
<evidence type="ECO:0000259" key="17">
    <source>
        <dbReference type="PROSITE" id="PS50975"/>
    </source>
</evidence>
<dbReference type="InterPro" id="IPR005905">
    <property type="entry name" value="D_ala_D_ala"/>
</dbReference>
<dbReference type="HAMAP" id="MF_00047">
    <property type="entry name" value="Dala_Dala_lig"/>
    <property type="match status" value="1"/>
</dbReference>
<keyword evidence="7 15" id="KW-0460">Magnesium</keyword>
<keyword evidence="11 12" id="KW-0961">Cell wall biogenesis/degradation</keyword>
<feature type="active site" evidence="13">
    <location>
        <position position="200"/>
    </location>
</feature>
<dbReference type="InterPro" id="IPR013815">
    <property type="entry name" value="ATP_grasp_subdomain_1"/>
</dbReference>
<dbReference type="GO" id="GO:0046872">
    <property type="term" value="F:metal ion binding"/>
    <property type="evidence" value="ECO:0007669"/>
    <property type="project" value="UniProtKB-KW"/>
</dbReference>
<keyword evidence="3 12" id="KW-0436">Ligase</keyword>
<feature type="binding site" evidence="15">
    <location>
        <position position="330"/>
    </location>
    <ligand>
        <name>Mg(2+)</name>
        <dbReference type="ChEBI" id="CHEBI:18420"/>
        <label>2</label>
    </ligand>
</feature>
<dbReference type="FunFam" id="3.30.470.20:FF:000008">
    <property type="entry name" value="D-alanine--D-alanine ligase"/>
    <property type="match status" value="1"/>
</dbReference>
<evidence type="ECO:0000256" key="7">
    <source>
        <dbReference type="ARBA" id="ARBA00022842"/>
    </source>
</evidence>
<dbReference type="InterPro" id="IPR011761">
    <property type="entry name" value="ATP-grasp"/>
</dbReference>
<evidence type="ECO:0000313" key="19">
    <source>
        <dbReference type="Proteomes" id="UP001164390"/>
    </source>
</evidence>
<comment type="cofactor">
    <cofactor evidence="1">
        <name>Mn(2+)</name>
        <dbReference type="ChEBI" id="CHEBI:29035"/>
    </cofactor>
</comment>
<dbReference type="Proteomes" id="UP001164390">
    <property type="component" value="Chromosome"/>
</dbReference>
<feature type="binding site" evidence="14">
    <location>
        <begin position="230"/>
        <end position="238"/>
    </location>
    <ligand>
        <name>ATP</name>
        <dbReference type="ChEBI" id="CHEBI:30616"/>
    </ligand>
</feature>
<feature type="binding site" evidence="15">
    <location>
        <position position="330"/>
    </location>
    <ligand>
        <name>Mg(2+)</name>
        <dbReference type="ChEBI" id="CHEBI:18420"/>
        <label>1</label>
    </ligand>
</feature>
<dbReference type="GO" id="GO:0005829">
    <property type="term" value="C:cytosol"/>
    <property type="evidence" value="ECO:0007669"/>
    <property type="project" value="TreeGrafter"/>
</dbReference>
<keyword evidence="19" id="KW-1185">Reference proteome</keyword>
<dbReference type="AlphaFoldDB" id="A0AA46YKF2"/>
<dbReference type="KEGG" id="sgrg:L0C25_01065"/>
<comment type="catalytic activity">
    <reaction evidence="12">
        <text>2 D-alanine + ATP = D-alanyl-D-alanine + ADP + phosphate + H(+)</text>
        <dbReference type="Rhea" id="RHEA:11224"/>
        <dbReference type="ChEBI" id="CHEBI:15378"/>
        <dbReference type="ChEBI" id="CHEBI:30616"/>
        <dbReference type="ChEBI" id="CHEBI:43474"/>
        <dbReference type="ChEBI" id="CHEBI:57416"/>
        <dbReference type="ChEBI" id="CHEBI:57822"/>
        <dbReference type="ChEBI" id="CHEBI:456216"/>
        <dbReference type="EC" id="6.3.2.4"/>
    </reaction>
</comment>
<evidence type="ECO:0000256" key="6">
    <source>
        <dbReference type="ARBA" id="ARBA00022840"/>
    </source>
</evidence>
<evidence type="ECO:0000256" key="11">
    <source>
        <dbReference type="ARBA" id="ARBA00023316"/>
    </source>
</evidence>
<comment type="subcellular location">
    <subcellularLocation>
        <location evidence="12">Cytoplasm</location>
    </subcellularLocation>
</comment>
<evidence type="ECO:0000256" key="15">
    <source>
        <dbReference type="PIRSR" id="PIRSR039102-3"/>
    </source>
</evidence>
<comment type="cofactor">
    <cofactor evidence="15">
        <name>Mg(2+)</name>
        <dbReference type="ChEBI" id="CHEBI:18420"/>
    </cofactor>
    <cofactor evidence="15">
        <name>Mn(2+)</name>
        <dbReference type="ChEBI" id="CHEBI:29035"/>
    </cofactor>
    <text evidence="15">Binds 2 magnesium or manganese ions per subunit.</text>
</comment>
<dbReference type="GO" id="GO:0008360">
    <property type="term" value="P:regulation of cell shape"/>
    <property type="evidence" value="ECO:0007669"/>
    <property type="project" value="UniProtKB-KW"/>
</dbReference>
<feature type="binding site" evidence="14">
    <location>
        <begin position="329"/>
        <end position="330"/>
    </location>
    <ligand>
        <name>ATP</name>
        <dbReference type="ChEBI" id="CHEBI:30616"/>
    </ligand>
</feature>
<feature type="binding site" evidence="14">
    <location>
        <begin position="200"/>
        <end position="201"/>
    </location>
    <ligand>
        <name>ATP</name>
        <dbReference type="ChEBI" id="CHEBI:30616"/>
    </ligand>
</feature>
<dbReference type="NCBIfam" id="NF002528">
    <property type="entry name" value="PRK01966.1-4"/>
    <property type="match status" value="1"/>
</dbReference>
<evidence type="ECO:0000256" key="8">
    <source>
        <dbReference type="ARBA" id="ARBA00022960"/>
    </source>
</evidence>
<accession>A0AA46YKF2</accession>
<dbReference type="GO" id="GO:0071555">
    <property type="term" value="P:cell wall organization"/>
    <property type="evidence" value="ECO:0007669"/>
    <property type="project" value="UniProtKB-KW"/>
</dbReference>
<dbReference type="GO" id="GO:0005524">
    <property type="term" value="F:ATP binding"/>
    <property type="evidence" value="ECO:0007669"/>
    <property type="project" value="UniProtKB-UniRule"/>
</dbReference>
<keyword evidence="4 15" id="KW-0479">Metal-binding</keyword>
<dbReference type="Gene3D" id="3.30.1490.20">
    <property type="entry name" value="ATP-grasp fold, A domain"/>
    <property type="match status" value="1"/>
</dbReference>
<evidence type="ECO:0000313" key="18">
    <source>
        <dbReference type="EMBL" id="UYM05700.1"/>
    </source>
</evidence>
<evidence type="ECO:0000256" key="12">
    <source>
        <dbReference type="HAMAP-Rule" id="MF_00047"/>
    </source>
</evidence>
<keyword evidence="8 12" id="KW-0133">Cell shape</keyword>
<dbReference type="InterPro" id="IPR011095">
    <property type="entry name" value="Dala_Dala_lig_C"/>
</dbReference>
<keyword evidence="10 15" id="KW-0464">Manganese</keyword>
<dbReference type="SUPFAM" id="SSF56059">
    <property type="entry name" value="Glutathione synthetase ATP-binding domain-like"/>
    <property type="match status" value="1"/>
</dbReference>
<dbReference type="SUPFAM" id="SSF52440">
    <property type="entry name" value="PreATP-grasp domain"/>
    <property type="match status" value="1"/>
</dbReference>
<feature type="binding site" evidence="14">
    <location>
        <position position="148"/>
    </location>
    <ligand>
        <name>ATP</name>
        <dbReference type="ChEBI" id="CHEBI:30616"/>
    </ligand>
</feature>
<comment type="pathway">
    <text evidence="12">Cell wall biogenesis; peptidoglycan biosynthesis.</text>
</comment>
<dbReference type="PROSITE" id="PS00843">
    <property type="entry name" value="DALA_DALA_LIGASE_1"/>
    <property type="match status" value="1"/>
</dbReference>
<dbReference type="EMBL" id="CP094970">
    <property type="protein sequence ID" value="UYM05700.1"/>
    <property type="molecule type" value="Genomic_DNA"/>
</dbReference>
<evidence type="ECO:0000256" key="1">
    <source>
        <dbReference type="ARBA" id="ARBA00001936"/>
    </source>
</evidence>
<evidence type="ECO:0000256" key="3">
    <source>
        <dbReference type="ARBA" id="ARBA00022598"/>
    </source>
</evidence>
<dbReference type="PIRSF" id="PIRSF039102">
    <property type="entry name" value="Ddl/VanB"/>
    <property type="match status" value="1"/>
</dbReference>
<name>A0AA46YKF2_9ACTN</name>
<protein>
    <recommendedName>
        <fullName evidence="12">D-alanine--D-alanine ligase</fullName>
        <ecNumber evidence="12">6.3.2.4</ecNumber>
    </recommendedName>
    <alternativeName>
        <fullName evidence="12">D-Ala-D-Ala ligase</fullName>
    </alternativeName>
    <alternativeName>
        <fullName evidence="12">D-alanylalanine synthetase</fullName>
    </alternativeName>
</protein>
<feature type="active site" evidence="13">
    <location>
        <position position="341"/>
    </location>
</feature>
<evidence type="ECO:0000256" key="10">
    <source>
        <dbReference type="ARBA" id="ARBA00023211"/>
    </source>
</evidence>
<comment type="function">
    <text evidence="12">Cell wall formation.</text>
</comment>
<organism evidence="18 19">
    <name type="scientific">Solicola gregarius</name>
    <dbReference type="NCBI Taxonomy" id="2908642"/>
    <lineage>
        <taxon>Bacteria</taxon>
        <taxon>Bacillati</taxon>
        <taxon>Actinomycetota</taxon>
        <taxon>Actinomycetes</taxon>
        <taxon>Propionibacteriales</taxon>
        <taxon>Nocardioidaceae</taxon>
        <taxon>Solicola</taxon>
    </lineage>
</organism>
<evidence type="ECO:0000256" key="4">
    <source>
        <dbReference type="ARBA" id="ARBA00022723"/>
    </source>
</evidence>
<dbReference type="Pfam" id="PF07478">
    <property type="entry name" value="Dala_Dala_lig_C"/>
    <property type="match status" value="1"/>
</dbReference>
<feature type="domain" description="ATP-grasp" evidence="17">
    <location>
        <begin position="152"/>
        <end position="363"/>
    </location>
</feature>
<dbReference type="PROSITE" id="PS50975">
    <property type="entry name" value="ATP_GRASP"/>
    <property type="match status" value="1"/>
</dbReference>
<evidence type="ECO:0000256" key="5">
    <source>
        <dbReference type="ARBA" id="ARBA00022741"/>
    </source>
</evidence>
<gene>
    <name evidence="12" type="primary">ddl</name>
    <name evidence="18" type="ORF">L0C25_01065</name>
</gene>
<dbReference type="GO" id="GO:0009252">
    <property type="term" value="P:peptidoglycan biosynthetic process"/>
    <property type="evidence" value="ECO:0007669"/>
    <property type="project" value="UniProtKB-UniRule"/>
</dbReference>
<reference evidence="18" key="1">
    <citation type="submission" date="2022-01" db="EMBL/GenBank/DDBJ databases">
        <title>Nocardioidaceae gen. sp. A5X3R13.</title>
        <authorList>
            <person name="Lopez Marin M.A."/>
            <person name="Uhlik O."/>
        </authorList>
    </citation>
    <scope>NUCLEOTIDE SEQUENCE</scope>
    <source>
        <strain evidence="18">A5X3R13</strain>
    </source>
</reference>
<sequence>MSSESTSRRPRVAVVFGGKSSEHGVSCLTAREVMRAIDTDRYDVVPIGITREGRWVLQPGEPKVLEQGGLPELTEDGPDIAISNDPRRNEVVVRESASAPASIGSVDVVFPLLHGPWGEDGTLQGLLEIAGTRYVGAGVLASAVGMDKQYMKLVFAAEGLPQLPYVVIRPREWKDDPDAVRESIASLHYPVFVKPARAGSSFGGSLVREPAALSDAVALAQEYDPKVIVEAGAEGAREIECGVLEDLTGQARASVAGELVVAADQGHAFYDFEAKYLDGSTTLRIPADVPDDIAQRIRGHAVRAFEALGCEGLSRVDFFWLPDGRLVINELNTMPGFTPTSMFPQLWAASGLDYAALVERLIALAMARDTGLR</sequence>
<dbReference type="RefSeq" id="WP_271634524.1">
    <property type="nucleotide sequence ID" value="NZ_CP094970.1"/>
</dbReference>
<dbReference type="Gene3D" id="3.40.50.20">
    <property type="match status" value="1"/>
</dbReference>
<feature type="binding site" evidence="15">
    <location>
        <position position="332"/>
    </location>
    <ligand>
        <name>Mg(2+)</name>
        <dbReference type="ChEBI" id="CHEBI:18420"/>
        <label>2</label>
    </ligand>
</feature>
<proteinExistence type="inferred from homology"/>
<dbReference type="Gene3D" id="3.30.470.20">
    <property type="entry name" value="ATP-grasp fold, B domain"/>
    <property type="match status" value="1"/>
</dbReference>
<evidence type="ECO:0000256" key="9">
    <source>
        <dbReference type="ARBA" id="ARBA00022984"/>
    </source>
</evidence>
<dbReference type="InterPro" id="IPR000291">
    <property type="entry name" value="D-Ala_lig_Van_CS"/>
</dbReference>
<dbReference type="Pfam" id="PF01820">
    <property type="entry name" value="Dala_Dala_lig_N"/>
    <property type="match status" value="1"/>
</dbReference>
<dbReference type="PROSITE" id="PS00844">
    <property type="entry name" value="DALA_DALA_LIGASE_2"/>
    <property type="match status" value="1"/>
</dbReference>
<dbReference type="PANTHER" id="PTHR23132">
    <property type="entry name" value="D-ALANINE--D-ALANINE LIGASE"/>
    <property type="match status" value="1"/>
</dbReference>
<dbReference type="NCBIfam" id="TIGR01205">
    <property type="entry name" value="D_ala_D_alaTIGR"/>
    <property type="match status" value="1"/>
</dbReference>
<keyword evidence="6 16" id="KW-0067">ATP-binding</keyword>
<feature type="active site" evidence="13">
    <location>
        <position position="22"/>
    </location>
</feature>
<evidence type="ECO:0000256" key="13">
    <source>
        <dbReference type="PIRSR" id="PIRSR039102-1"/>
    </source>
</evidence>
<dbReference type="PANTHER" id="PTHR23132:SF25">
    <property type="entry name" value="D-ALANINE--D-ALANINE LIGASE A"/>
    <property type="match status" value="1"/>
</dbReference>